<keyword evidence="3" id="KW-1185">Reference proteome</keyword>
<evidence type="ECO:0000313" key="2">
    <source>
        <dbReference type="EMBL" id="MEG3439909.1"/>
    </source>
</evidence>
<keyword evidence="1" id="KW-1133">Transmembrane helix</keyword>
<evidence type="ECO:0000256" key="1">
    <source>
        <dbReference type="SAM" id="Phobius"/>
    </source>
</evidence>
<dbReference type="EMBL" id="JBAFSM010000065">
    <property type="protein sequence ID" value="MEG3439909.1"/>
    <property type="molecule type" value="Genomic_DNA"/>
</dbReference>
<sequence length="51" mass="5911">MKLSEKTRIILLISILFLTAILMTRYFEVGMTGILAFFVTYLSKGLRKVNR</sequence>
<feature type="transmembrane region" description="Helical" evidence="1">
    <location>
        <begin position="29"/>
        <end position="46"/>
    </location>
</feature>
<accession>A0AAW9QXB1</accession>
<protein>
    <submittedName>
        <fullName evidence="2">Uncharacterized protein</fullName>
    </submittedName>
</protein>
<dbReference type="RefSeq" id="WP_332867380.1">
    <property type="nucleotide sequence ID" value="NZ_JBAFSM010000065.1"/>
</dbReference>
<evidence type="ECO:0000313" key="3">
    <source>
        <dbReference type="Proteomes" id="UP001328733"/>
    </source>
</evidence>
<dbReference type="Proteomes" id="UP001328733">
    <property type="component" value="Unassembled WGS sequence"/>
</dbReference>
<name>A0AAW9QXB1_9CHRO</name>
<keyword evidence="1" id="KW-0472">Membrane</keyword>
<proteinExistence type="predicted"/>
<organism evidence="2 3">
    <name type="scientific">Pannus brasiliensis CCIBt3594</name>
    <dbReference type="NCBI Taxonomy" id="1427578"/>
    <lineage>
        <taxon>Bacteria</taxon>
        <taxon>Bacillati</taxon>
        <taxon>Cyanobacteriota</taxon>
        <taxon>Cyanophyceae</taxon>
        <taxon>Oscillatoriophycideae</taxon>
        <taxon>Chroococcales</taxon>
        <taxon>Microcystaceae</taxon>
        <taxon>Pannus</taxon>
    </lineage>
</organism>
<feature type="transmembrane region" description="Helical" evidence="1">
    <location>
        <begin position="7"/>
        <end position="23"/>
    </location>
</feature>
<gene>
    <name evidence="2" type="ORF">V0288_22470</name>
</gene>
<reference evidence="2 3" key="1">
    <citation type="submission" date="2024-01" db="EMBL/GenBank/DDBJ databases">
        <title>Genomic insights into the taxonomy and metabolism of the cyanobacterium Pannus brasiliensis CCIBt3594.</title>
        <authorList>
            <person name="Machado M."/>
            <person name="Botero N.B."/>
            <person name="Andreote A.P.D."/>
            <person name="Feitosa A.M.T."/>
            <person name="Popin R."/>
            <person name="Sivonen K."/>
            <person name="Fiore M.F."/>
        </authorList>
    </citation>
    <scope>NUCLEOTIDE SEQUENCE [LARGE SCALE GENOMIC DNA]</scope>
    <source>
        <strain evidence="2 3">CCIBt3594</strain>
    </source>
</reference>
<comment type="caution">
    <text evidence="2">The sequence shown here is derived from an EMBL/GenBank/DDBJ whole genome shotgun (WGS) entry which is preliminary data.</text>
</comment>
<dbReference type="AlphaFoldDB" id="A0AAW9QXB1"/>
<keyword evidence="1" id="KW-0812">Transmembrane</keyword>